<protein>
    <submittedName>
        <fullName evidence="1">Uncharacterized protein</fullName>
    </submittedName>
</protein>
<comment type="caution">
    <text evidence="1">The sequence shown here is derived from an EMBL/GenBank/DDBJ whole genome shotgun (WGS) entry which is preliminary data.</text>
</comment>
<accession>A0ACC2IPB1</accession>
<keyword evidence="2" id="KW-1185">Reference proteome</keyword>
<organism evidence="1 2">
    <name type="scientific">Boeremia exigua</name>
    <dbReference type="NCBI Taxonomy" id="749465"/>
    <lineage>
        <taxon>Eukaryota</taxon>
        <taxon>Fungi</taxon>
        <taxon>Dikarya</taxon>
        <taxon>Ascomycota</taxon>
        <taxon>Pezizomycotina</taxon>
        <taxon>Dothideomycetes</taxon>
        <taxon>Pleosporomycetidae</taxon>
        <taxon>Pleosporales</taxon>
        <taxon>Pleosporineae</taxon>
        <taxon>Didymellaceae</taxon>
        <taxon>Boeremia</taxon>
    </lineage>
</organism>
<gene>
    <name evidence="1" type="ORF">OPT61_g1726</name>
</gene>
<name>A0ACC2IPB1_9PLEO</name>
<proteinExistence type="predicted"/>
<evidence type="ECO:0000313" key="1">
    <source>
        <dbReference type="EMBL" id="KAJ8116968.1"/>
    </source>
</evidence>
<dbReference type="EMBL" id="JAPHNI010000072">
    <property type="protein sequence ID" value="KAJ8116968.1"/>
    <property type="molecule type" value="Genomic_DNA"/>
</dbReference>
<sequence length="825" mass="90696">MGLSYNVYLNSSRIYGCKNCKTHLSNHDDILSRNFRGQHGKAYLFDSVVNITESEPNERNMTTGRHVVRDIHCRQCKETVGWKYDKAYEASENDFLEFGARSRDGSAWCVIASFQPASTVVKVLALWLQDTLCCKGVLQRADTGIVEAGLSYAAYHLAVGRSCGVDPTSAGLQLSIVTSSEAGTQGTHTTYRHLRIGTPDSMSKDTMKAVVFNGPGDISIEDRPIPKIKDDSDIIVKVDKTALCGSELHVFRGHQPSGTGFIMGHEFTGHVHEAGSAVKSVKVGDRVVSPFTTSCGDCFYCKRGCSSRCTKCQLFGSTGLDGAQAQYVRVPTADGTVMKAPPNIKDEALVLMADIFPTGMFAAKNGFKHSTPEEIKDSVVVLIGCGPVALCALCNITDYKPKHILAVDSVPSRLELAKSLGAEPWNFQTDREGLDKRVKELTEGRGADIVIEVVGLSPALRMGYELLRPWGVISSVGVHNGEIPWTGNDAYNKNLRVQMGRCPVRSIFAEALESLERHQDKLGFMADKIMPLSEAVEGYDIFDKMKTPPLPLPPPPLPPGEDLPSLNVKPEQVDLCYRAALDGDLDGVKEQVRQLFHNPEVTNVGKKPHPGWLYDSLLEAIWQNNVEMVQFLLDEGVTDGRLPVEPAVRARAFEVLELFLRNGLDINQPIRPNEPPVLSIPICTSDNDMVTWLLDHGADANSRCDWDFTPASLAWAVIRNKPNGLDIVRRIVEKGAPIDEIKYAKDPKSYYHRQPFGLGTPLHRAAEDGKAEDGKADIVKFLLEKGANPLKLDSKGRTPRFWAEQNGAAEVVYILKVAEEPSRSS</sequence>
<dbReference type="Proteomes" id="UP001153331">
    <property type="component" value="Unassembled WGS sequence"/>
</dbReference>
<evidence type="ECO:0000313" key="2">
    <source>
        <dbReference type="Proteomes" id="UP001153331"/>
    </source>
</evidence>
<reference evidence="1" key="1">
    <citation type="submission" date="2022-11" db="EMBL/GenBank/DDBJ databases">
        <title>Genome Sequence of Boeremia exigua.</title>
        <authorList>
            <person name="Buettner E."/>
        </authorList>
    </citation>
    <scope>NUCLEOTIDE SEQUENCE</scope>
    <source>
        <strain evidence="1">CU02</strain>
    </source>
</reference>